<dbReference type="InterPro" id="IPR002052">
    <property type="entry name" value="DNA_methylase_N6_adenine_CS"/>
</dbReference>
<dbReference type="GO" id="GO:0008170">
    <property type="term" value="F:N-methyltransferase activity"/>
    <property type="evidence" value="ECO:0007669"/>
    <property type="project" value="InterPro"/>
</dbReference>
<dbReference type="EC" id="2.1.1.-" evidence="4"/>
<evidence type="ECO:0000256" key="2">
    <source>
        <dbReference type="ARBA" id="ARBA00022603"/>
    </source>
</evidence>
<dbReference type="InterPro" id="IPR001091">
    <property type="entry name" value="RM_Methyltransferase"/>
</dbReference>
<dbReference type="Proteomes" id="UP000232226">
    <property type="component" value="Chromosome"/>
</dbReference>
<dbReference type="Pfam" id="PF01555">
    <property type="entry name" value="N6_N4_Mtase"/>
    <property type="match status" value="1"/>
</dbReference>
<dbReference type="GO" id="GO:0003677">
    <property type="term" value="F:DNA binding"/>
    <property type="evidence" value="ECO:0007669"/>
    <property type="project" value="InterPro"/>
</dbReference>
<name>A0A3S5XZ52_9MOLU</name>
<evidence type="ECO:0000256" key="4">
    <source>
        <dbReference type="RuleBase" id="RU362026"/>
    </source>
</evidence>
<evidence type="ECO:0000313" key="7">
    <source>
        <dbReference type="Proteomes" id="UP000232226"/>
    </source>
</evidence>
<dbReference type="EMBL" id="CP024411">
    <property type="protein sequence ID" value="ATQ35455.1"/>
    <property type="molecule type" value="Genomic_DNA"/>
</dbReference>
<keyword evidence="2 6" id="KW-0489">Methyltransferase</keyword>
<organism evidence="6 7">
    <name type="scientific">Mesoplasma entomophilum</name>
    <dbReference type="NCBI Taxonomy" id="2149"/>
    <lineage>
        <taxon>Bacteria</taxon>
        <taxon>Bacillati</taxon>
        <taxon>Mycoplasmatota</taxon>
        <taxon>Mollicutes</taxon>
        <taxon>Entomoplasmatales</taxon>
        <taxon>Entomoplasmataceae</taxon>
        <taxon>Mesoplasma</taxon>
    </lineage>
</organism>
<dbReference type="KEGG" id="ment:CS528_01590"/>
<proteinExistence type="inferred from homology"/>
<dbReference type="REBASE" id="223911">
    <property type="entry name" value="M2.Men43706ORF1585P"/>
</dbReference>
<comment type="similarity">
    <text evidence="1 4">Belongs to the N(4)/N(6)-methyltransferase family.</text>
</comment>
<reference evidence="6 7" key="1">
    <citation type="submission" date="2017-10" db="EMBL/GenBank/DDBJ databases">
        <title>Complete Genome Sequence of Mesoplasma entomophilum.</title>
        <authorList>
            <person name="Knight T.F."/>
            <person name="Citino T."/>
            <person name="Rubinstein R."/>
            <person name="Neuschaefer Z."/>
        </authorList>
    </citation>
    <scope>NUCLEOTIDE SEQUENCE [LARGE SCALE GENOMIC DNA]</scope>
    <source>
        <strain evidence="6 7">TAC</strain>
    </source>
</reference>
<feature type="domain" description="DNA methylase N-4/N-6" evidence="5">
    <location>
        <begin position="25"/>
        <end position="252"/>
    </location>
</feature>
<dbReference type="AlphaFoldDB" id="A0A3S5XZ52"/>
<gene>
    <name evidence="6" type="ORF">CS528_01590</name>
</gene>
<evidence type="ECO:0000256" key="1">
    <source>
        <dbReference type="ARBA" id="ARBA00006594"/>
    </source>
</evidence>
<dbReference type="PRINTS" id="PR00508">
    <property type="entry name" value="S21N4MTFRASE"/>
</dbReference>
<keyword evidence="7" id="KW-1185">Reference proteome</keyword>
<keyword evidence="3 6" id="KW-0808">Transferase</keyword>
<dbReference type="PROSITE" id="PS00092">
    <property type="entry name" value="N6_MTASE"/>
    <property type="match status" value="1"/>
</dbReference>
<accession>A0A3S5XZ52</accession>
<protein>
    <recommendedName>
        <fullName evidence="4">Methyltransferase</fullName>
        <ecNumber evidence="4">2.1.1.-</ecNumber>
    </recommendedName>
</protein>
<dbReference type="Gene3D" id="3.40.50.150">
    <property type="entry name" value="Vaccinia Virus protein VP39"/>
    <property type="match status" value="1"/>
</dbReference>
<dbReference type="RefSeq" id="WP_099651136.1">
    <property type="nucleotide sequence ID" value="NZ_CP024411.1"/>
</dbReference>
<sequence length="255" mass="30292">MEYKKNQIVKGDVFKHLKKIDFKFDLIISDPPYNQINEKWDIFKSEKEFFDFTFAWIDLAIEKLSENGQIYIFNNQYNSIKIANYLLTKGLKFQNWIVWNKKDGFSVSKKKFVSNQEVILFFSKSEKFKFNYDEIRIPYESLERIEHANKKGILKNGKRWFPNPNGKMCTDVWEFSSERHNKKVNGKVVKMLHPTPKPEKLIERIILASSDENDLILDLFAGTGTTSFIAKKYNRQYIAIEKENNYVSIIKERLK</sequence>
<dbReference type="GO" id="GO:0032259">
    <property type="term" value="P:methylation"/>
    <property type="evidence" value="ECO:0007669"/>
    <property type="project" value="UniProtKB-KW"/>
</dbReference>
<dbReference type="SUPFAM" id="SSF53335">
    <property type="entry name" value="S-adenosyl-L-methionine-dependent methyltransferases"/>
    <property type="match status" value="1"/>
</dbReference>
<evidence type="ECO:0000259" key="5">
    <source>
        <dbReference type="Pfam" id="PF01555"/>
    </source>
</evidence>
<evidence type="ECO:0000313" key="6">
    <source>
        <dbReference type="EMBL" id="ATQ35455.1"/>
    </source>
</evidence>
<evidence type="ECO:0000256" key="3">
    <source>
        <dbReference type="ARBA" id="ARBA00022679"/>
    </source>
</evidence>
<dbReference type="InterPro" id="IPR029063">
    <property type="entry name" value="SAM-dependent_MTases_sf"/>
</dbReference>
<dbReference type="InterPro" id="IPR002941">
    <property type="entry name" value="DNA_methylase_N4/N6"/>
</dbReference>